<evidence type="ECO:0000259" key="5">
    <source>
        <dbReference type="PROSITE" id="PS50850"/>
    </source>
</evidence>
<proteinExistence type="predicted"/>
<dbReference type="PANTHER" id="PTHR11360">
    <property type="entry name" value="MONOCARBOXYLATE TRANSPORTER"/>
    <property type="match status" value="1"/>
</dbReference>
<dbReference type="EMBL" id="CP042425">
    <property type="protein sequence ID" value="QEL14992.1"/>
    <property type="molecule type" value="Genomic_DNA"/>
</dbReference>
<dbReference type="RefSeq" id="WP_149109843.1">
    <property type="nucleotide sequence ID" value="NZ_CP042425.1"/>
</dbReference>
<evidence type="ECO:0000256" key="3">
    <source>
        <dbReference type="ARBA" id="ARBA00023136"/>
    </source>
</evidence>
<gene>
    <name evidence="6" type="ORF">PX52LOC_01897</name>
</gene>
<name>A0A5C1AAZ7_9BACT</name>
<feature type="transmembrane region" description="Helical" evidence="4">
    <location>
        <begin position="138"/>
        <end position="156"/>
    </location>
</feature>
<evidence type="ECO:0000313" key="6">
    <source>
        <dbReference type="EMBL" id="QEL14992.1"/>
    </source>
</evidence>
<keyword evidence="7" id="KW-1185">Reference proteome</keyword>
<feature type="transmembrane region" description="Helical" evidence="4">
    <location>
        <begin position="290"/>
        <end position="308"/>
    </location>
</feature>
<dbReference type="Pfam" id="PF07690">
    <property type="entry name" value="MFS_1"/>
    <property type="match status" value="2"/>
</dbReference>
<feature type="domain" description="Major facilitator superfamily (MFS) profile" evidence="5">
    <location>
        <begin position="12"/>
        <end position="403"/>
    </location>
</feature>
<dbReference type="SUPFAM" id="SSF103473">
    <property type="entry name" value="MFS general substrate transporter"/>
    <property type="match status" value="1"/>
</dbReference>
<accession>A0A5C1AAZ7</accession>
<protein>
    <submittedName>
        <fullName evidence="6">MFS transporter</fullName>
    </submittedName>
</protein>
<dbReference type="Proteomes" id="UP000324974">
    <property type="component" value="Chromosome"/>
</dbReference>
<feature type="transmembrane region" description="Helical" evidence="4">
    <location>
        <begin position="104"/>
        <end position="126"/>
    </location>
</feature>
<keyword evidence="3 4" id="KW-0472">Membrane</keyword>
<sequence>MTDRRPFYYGWVNVIAAAAAMTATLPGRTYGLGLIKEPLRADLRLDDLRFSVINALAIVLGAAVVLPVGRLIDRLGTRIMVTAVSLILGSSVLAMSRATDETSLAITLTLVRGFGQGALSVVAIALVGKWFRQRIGQAMGVFTVLLGVGFVFPPFILKPIIEADGWRVAWAGVGYALFAFALLGWLIARSTPEAVGVPPDAPVEEAAVPAGGMTLLEALRTPAFWVYTAAGTLLNLVFSAVTLDNEQLLNERGLTGGQVDQTILAALFVSGLPANLVAGWLGRRVALKKLLAVGSVCLAASLVAFPFVRSLPTAAAYASLLGVSGGVITVVYFAIYGHTYGRTHLGAIQAAVQVYSVLASAVGPVVLSYCREYTGGTDPYFFGFAAVAVVLAVLCWVVPPSTRPIASGVI</sequence>
<dbReference type="Gene3D" id="1.20.1250.20">
    <property type="entry name" value="MFS general substrate transporter like domains"/>
    <property type="match status" value="2"/>
</dbReference>
<feature type="transmembrane region" description="Helical" evidence="4">
    <location>
        <begin position="7"/>
        <end position="28"/>
    </location>
</feature>
<feature type="transmembrane region" description="Helical" evidence="4">
    <location>
        <begin position="168"/>
        <end position="188"/>
    </location>
</feature>
<evidence type="ECO:0000256" key="4">
    <source>
        <dbReference type="SAM" id="Phobius"/>
    </source>
</evidence>
<dbReference type="InterPro" id="IPR011701">
    <property type="entry name" value="MFS"/>
</dbReference>
<dbReference type="InterPro" id="IPR050327">
    <property type="entry name" value="Proton-linked_MCT"/>
</dbReference>
<feature type="transmembrane region" description="Helical" evidence="4">
    <location>
        <begin position="263"/>
        <end position="281"/>
    </location>
</feature>
<evidence type="ECO:0000256" key="1">
    <source>
        <dbReference type="ARBA" id="ARBA00022692"/>
    </source>
</evidence>
<dbReference type="KEGG" id="lrs:PX52LOC_01897"/>
<dbReference type="PROSITE" id="PS50850">
    <property type="entry name" value="MFS"/>
    <property type="match status" value="1"/>
</dbReference>
<feature type="transmembrane region" description="Helical" evidence="4">
    <location>
        <begin position="347"/>
        <end position="367"/>
    </location>
</feature>
<dbReference type="InterPro" id="IPR020846">
    <property type="entry name" value="MFS_dom"/>
</dbReference>
<keyword evidence="1 4" id="KW-0812">Transmembrane</keyword>
<keyword evidence="2 4" id="KW-1133">Transmembrane helix</keyword>
<feature type="transmembrane region" description="Helical" evidence="4">
    <location>
        <begin position="379"/>
        <end position="398"/>
    </location>
</feature>
<dbReference type="InterPro" id="IPR036259">
    <property type="entry name" value="MFS_trans_sf"/>
</dbReference>
<feature type="transmembrane region" description="Helical" evidence="4">
    <location>
        <begin position="314"/>
        <end position="335"/>
    </location>
</feature>
<dbReference type="AlphaFoldDB" id="A0A5C1AAZ7"/>
<feature type="transmembrane region" description="Helical" evidence="4">
    <location>
        <begin position="79"/>
        <end position="98"/>
    </location>
</feature>
<evidence type="ECO:0000256" key="2">
    <source>
        <dbReference type="ARBA" id="ARBA00022989"/>
    </source>
</evidence>
<dbReference type="GO" id="GO:0022857">
    <property type="term" value="F:transmembrane transporter activity"/>
    <property type="evidence" value="ECO:0007669"/>
    <property type="project" value="InterPro"/>
</dbReference>
<organism evidence="6 7">
    <name type="scientific">Limnoglobus roseus</name>
    <dbReference type="NCBI Taxonomy" id="2598579"/>
    <lineage>
        <taxon>Bacteria</taxon>
        <taxon>Pseudomonadati</taxon>
        <taxon>Planctomycetota</taxon>
        <taxon>Planctomycetia</taxon>
        <taxon>Gemmatales</taxon>
        <taxon>Gemmataceae</taxon>
        <taxon>Limnoglobus</taxon>
    </lineage>
</organism>
<evidence type="ECO:0000313" key="7">
    <source>
        <dbReference type="Proteomes" id="UP000324974"/>
    </source>
</evidence>
<feature type="transmembrane region" description="Helical" evidence="4">
    <location>
        <begin position="223"/>
        <end position="243"/>
    </location>
</feature>
<dbReference type="PANTHER" id="PTHR11360:SF308">
    <property type="entry name" value="BLL3089 PROTEIN"/>
    <property type="match status" value="1"/>
</dbReference>
<dbReference type="OrthoDB" id="182417at2"/>
<reference evidence="7" key="1">
    <citation type="submission" date="2019-08" db="EMBL/GenBank/DDBJ databases">
        <title>Limnoglobus roseus gen. nov., sp. nov., a novel freshwater planctomycete with a giant genome from the family Gemmataceae.</title>
        <authorList>
            <person name="Kulichevskaya I.S."/>
            <person name="Naumoff D.G."/>
            <person name="Miroshnikov K."/>
            <person name="Ivanova A."/>
            <person name="Philippov D.A."/>
            <person name="Hakobyan A."/>
            <person name="Rijpstra I.C."/>
            <person name="Sinninghe Damste J.S."/>
            <person name="Liesack W."/>
            <person name="Dedysh S.N."/>
        </authorList>
    </citation>
    <scope>NUCLEOTIDE SEQUENCE [LARGE SCALE GENOMIC DNA]</scope>
    <source>
        <strain evidence="7">PX52</strain>
    </source>
</reference>
<feature type="transmembrane region" description="Helical" evidence="4">
    <location>
        <begin position="48"/>
        <end position="72"/>
    </location>
</feature>